<evidence type="ECO:0000256" key="1">
    <source>
        <dbReference type="SAM" id="MobiDB-lite"/>
    </source>
</evidence>
<dbReference type="AlphaFoldDB" id="A0A2R3IZG5"/>
<dbReference type="RefSeq" id="WP_012076753.1">
    <property type="nucleotide sequence ID" value="NZ_CP027169.1"/>
</dbReference>
<dbReference type="Proteomes" id="UP000238390">
    <property type="component" value="Chromosome"/>
</dbReference>
<dbReference type="EMBL" id="CP027169">
    <property type="protein sequence ID" value="AVK07296.1"/>
    <property type="molecule type" value="Genomic_DNA"/>
</dbReference>
<reference evidence="2 3" key="1">
    <citation type="submission" date="2018-02" db="EMBL/GenBank/DDBJ databases">
        <title>FDA/CDC Antimicrobial Resistant Isolate Bank Genome Sequencing.</title>
        <authorList>
            <person name="Benahmed F.H."/>
            <person name="Lutgring J.D."/>
            <person name="Yoo B."/>
            <person name="Machado M."/>
            <person name="Brown A."/>
            <person name="McAllister G."/>
            <person name="Perry A."/>
            <person name="Halpin A.L."/>
            <person name="Vavikolanu K."/>
            <person name="Ott S."/>
            <person name="Zhao X."/>
            <person name="Tallon L.J."/>
            <person name="Sadzewicz L."/>
            <person name="Aluvathingal J."/>
            <person name="Nadendla S."/>
            <person name="Voskania-kordi A."/>
            <person name="Simonyan V."/>
            <person name="Patel J."/>
            <person name="Shawar R.M."/>
        </authorList>
    </citation>
    <scope>NUCLEOTIDE SEQUENCE [LARGE SCALE GENOMIC DNA]</scope>
    <source>
        <strain evidence="2 3">AR_0356</strain>
    </source>
</reference>
<gene>
    <name evidence="2" type="ORF">CSB93_5647</name>
</gene>
<feature type="region of interest" description="Disordered" evidence="1">
    <location>
        <begin position="162"/>
        <end position="184"/>
    </location>
</feature>
<organism evidence="2 3">
    <name type="scientific">Pseudomonas paraeruginosa</name>
    <dbReference type="NCBI Taxonomy" id="2994495"/>
    <lineage>
        <taxon>Bacteria</taxon>
        <taxon>Pseudomonadati</taxon>
        <taxon>Pseudomonadota</taxon>
        <taxon>Gammaproteobacteria</taxon>
        <taxon>Pseudomonadales</taxon>
        <taxon>Pseudomonadaceae</taxon>
        <taxon>Pseudomonas</taxon>
    </lineage>
</organism>
<keyword evidence="3" id="KW-1185">Reference proteome</keyword>
<name>A0A2R3IZG5_9PSED</name>
<proteinExistence type="predicted"/>
<evidence type="ECO:0000313" key="2">
    <source>
        <dbReference type="EMBL" id="AVK07296.1"/>
    </source>
</evidence>
<evidence type="ECO:0000313" key="3">
    <source>
        <dbReference type="Proteomes" id="UP000238390"/>
    </source>
</evidence>
<accession>A0A2R3IZG5</accession>
<sequence>MSRFEIAFSGQLVAGARPEVVKANLAKLFQADAQRIELLFSGRRVVIKNNLDAASAEKYRSVLERAGAIALVSEMEVEEVVMAPPPAPQPSAATPPSVAAAPAPAGRLQVAPRDGYMAAFAEVDAPDFGLAPLGADLQDAKAGIEAPKLDLAGLSIAPVGSDMGQARAEAPPPAPDTSHLRLQD</sequence>
<protein>
    <submittedName>
        <fullName evidence="2">Uncharacterized protein</fullName>
    </submittedName>
</protein>